<dbReference type="PANTHER" id="PTHR46300">
    <property type="entry name" value="P450, PUTATIVE (EUROFUNG)-RELATED-RELATED"/>
    <property type="match status" value="1"/>
</dbReference>
<comment type="cofactor">
    <cofactor evidence="5">
        <name>heme</name>
        <dbReference type="ChEBI" id="CHEBI:30413"/>
    </cofactor>
</comment>
<evidence type="ECO:0000256" key="5">
    <source>
        <dbReference type="PIRSR" id="PIRSR602401-1"/>
    </source>
</evidence>
<reference evidence="8" key="1">
    <citation type="journal article" date="2017" name="Nat. Microbiol.">
        <title>Global analysis of biosynthetic gene clusters reveals vast potential of secondary metabolite production in Penicillium species.</title>
        <authorList>
            <person name="Nielsen J.C."/>
            <person name="Grijseels S."/>
            <person name="Prigent S."/>
            <person name="Ji B."/>
            <person name="Dainat J."/>
            <person name="Nielsen K.F."/>
            <person name="Frisvad J.C."/>
            <person name="Workman M."/>
            <person name="Nielsen J."/>
        </authorList>
    </citation>
    <scope>NUCLEOTIDE SEQUENCE [LARGE SCALE GENOMIC DNA]</scope>
    <source>
        <strain evidence="8">IBT 31811</strain>
    </source>
</reference>
<dbReference type="InterPro" id="IPR036396">
    <property type="entry name" value="Cyt_P450_sf"/>
</dbReference>
<evidence type="ECO:0000256" key="3">
    <source>
        <dbReference type="ARBA" id="ARBA00023002"/>
    </source>
</evidence>
<dbReference type="PROSITE" id="PS00086">
    <property type="entry name" value="CYTOCHROME_P450"/>
    <property type="match status" value="1"/>
</dbReference>
<feature type="chain" id="PRO_5013003314" evidence="6">
    <location>
        <begin position="19"/>
        <end position="761"/>
    </location>
</feature>
<comment type="caution">
    <text evidence="7">The sequence shown here is derived from an EMBL/GenBank/DDBJ whole genome shotgun (WGS) entry which is preliminary data.</text>
</comment>
<dbReference type="CDD" id="cd11065">
    <property type="entry name" value="CYP64-like"/>
    <property type="match status" value="1"/>
</dbReference>
<dbReference type="GO" id="GO:0016705">
    <property type="term" value="F:oxidoreductase activity, acting on paired donors, with incorporation or reduction of molecular oxygen"/>
    <property type="evidence" value="ECO:0007669"/>
    <property type="project" value="InterPro"/>
</dbReference>
<dbReference type="STRING" id="416450.A0A1V6QEU6"/>
<keyword evidence="4 5" id="KW-0408">Iron</keyword>
<dbReference type="Pfam" id="PF00067">
    <property type="entry name" value="p450"/>
    <property type="match status" value="1"/>
</dbReference>
<accession>A0A1V6QEU6</accession>
<protein>
    <submittedName>
        <fullName evidence="7">Uncharacterized protein</fullName>
    </submittedName>
</protein>
<dbReference type="PANTHER" id="PTHR46300:SF12">
    <property type="entry name" value="P450, PUTATIVE (EUROFUNG)-RELATED"/>
    <property type="match status" value="1"/>
</dbReference>
<proteinExistence type="inferred from homology"/>
<evidence type="ECO:0000313" key="8">
    <source>
        <dbReference type="Proteomes" id="UP000191672"/>
    </source>
</evidence>
<evidence type="ECO:0000256" key="6">
    <source>
        <dbReference type="SAM" id="SignalP"/>
    </source>
</evidence>
<dbReference type="GO" id="GO:0020037">
    <property type="term" value="F:heme binding"/>
    <property type="evidence" value="ECO:0007669"/>
    <property type="project" value="InterPro"/>
</dbReference>
<dbReference type="AlphaFoldDB" id="A0A1V6QEU6"/>
<name>A0A1V6QEU6_9EURO</name>
<dbReference type="GO" id="GO:0004497">
    <property type="term" value="F:monooxygenase activity"/>
    <property type="evidence" value="ECO:0007669"/>
    <property type="project" value="InterPro"/>
</dbReference>
<evidence type="ECO:0000313" key="7">
    <source>
        <dbReference type="EMBL" id="OQD87542.1"/>
    </source>
</evidence>
<dbReference type="Proteomes" id="UP000191672">
    <property type="component" value="Unassembled WGS sequence"/>
</dbReference>
<sequence>MNFIVLLSLTLGFTVIYAALNSRRRKSQRLPPGPAPMPIVGNVKDLPPSGKQDWVHWLKHKCTYGPISSITVLGQTIVIVNNSKIALDLLTKRSSIYSSRPRMTFASEMVGWENGLAFQGYTERFRAYRKAIQPNFGSDSAVAQYMPLQEVETRRFLFRVLQDPTNLLQHVQTEAGAVILNIAYGYRVEPFGRDHLVHITNEALDEFGKATVPGAWLVDIIPALKYVPSWFPGAGFKRTAKLWREHLVGIADRPYEFVKQQIESGKYTPSYLGDMLKDGFPEPGSEKELVAKWTSASLYTGGADTTVSSINCFFLAMALFPDVQRKAQEEIERVVGQNRLPNVTDRANLPYINAVVKEVLRWHPVAPMGLPHMSSVDDNYDNYFILKGSIILPNIWAMMHDPDVYPDPMEFQPDRFLGEYPAPDPKVIAFGFGRRVCPGRFLADKTVFLTVAQSLAVFDISKPVQSGVGVTTPHFDPGVISHPSPFQCEIKPRTPELEALILSVEQDHPWEKSGAADLQKPVAADITFGVSSYFSGDPHDEGIDGSERNIRRSLRTGSLFSSVWTLDETSLVVDGEWGDCTLLFPFAVYEAKKNQSSEITVRMQLKLAFNAYPQMLDKLVRQPGKMDEYHSPSSAAFPIFGFTFSGSTWRMNVGYLPNYVTDDSEDDPLFDEDSLGPAENMGQKEVEFDKCKHPSTSETANSHKSKVELDLDISLGTPTMGLSKGSYRTKFWSRESETTELDIYGNFHGSRWPITKLRPLN</sequence>
<dbReference type="PRINTS" id="PR00463">
    <property type="entry name" value="EP450I"/>
</dbReference>
<gene>
    <name evidence="7" type="ORF">PENANT_c005G04468</name>
</gene>
<keyword evidence="5" id="KW-0349">Heme</keyword>
<evidence type="ECO:0000256" key="4">
    <source>
        <dbReference type="ARBA" id="ARBA00023004"/>
    </source>
</evidence>
<dbReference type="GO" id="GO:0005506">
    <property type="term" value="F:iron ion binding"/>
    <property type="evidence" value="ECO:0007669"/>
    <property type="project" value="InterPro"/>
</dbReference>
<feature type="signal peptide" evidence="6">
    <location>
        <begin position="1"/>
        <end position="18"/>
    </location>
</feature>
<dbReference type="PRINTS" id="PR00385">
    <property type="entry name" value="P450"/>
</dbReference>
<dbReference type="Gene3D" id="1.10.630.10">
    <property type="entry name" value="Cytochrome P450"/>
    <property type="match status" value="1"/>
</dbReference>
<dbReference type="InterPro" id="IPR001128">
    <property type="entry name" value="Cyt_P450"/>
</dbReference>
<keyword evidence="8" id="KW-1185">Reference proteome</keyword>
<keyword evidence="2 5" id="KW-0479">Metal-binding</keyword>
<dbReference type="SUPFAM" id="SSF48264">
    <property type="entry name" value="Cytochrome P450"/>
    <property type="match status" value="1"/>
</dbReference>
<comment type="similarity">
    <text evidence="1">Belongs to the cytochrome P450 family.</text>
</comment>
<evidence type="ECO:0000256" key="2">
    <source>
        <dbReference type="ARBA" id="ARBA00022723"/>
    </source>
</evidence>
<dbReference type="InterPro" id="IPR050364">
    <property type="entry name" value="Cytochrome_P450_fung"/>
</dbReference>
<organism evidence="7 8">
    <name type="scientific">Penicillium antarcticum</name>
    <dbReference type="NCBI Taxonomy" id="416450"/>
    <lineage>
        <taxon>Eukaryota</taxon>
        <taxon>Fungi</taxon>
        <taxon>Dikarya</taxon>
        <taxon>Ascomycota</taxon>
        <taxon>Pezizomycotina</taxon>
        <taxon>Eurotiomycetes</taxon>
        <taxon>Eurotiomycetidae</taxon>
        <taxon>Eurotiales</taxon>
        <taxon>Aspergillaceae</taxon>
        <taxon>Penicillium</taxon>
    </lineage>
</organism>
<keyword evidence="3" id="KW-0560">Oxidoreductase</keyword>
<dbReference type="InterPro" id="IPR017972">
    <property type="entry name" value="Cyt_P450_CS"/>
</dbReference>
<feature type="binding site" description="axial binding residue" evidence="5">
    <location>
        <position position="437"/>
    </location>
    <ligand>
        <name>heme</name>
        <dbReference type="ChEBI" id="CHEBI:30413"/>
    </ligand>
    <ligandPart>
        <name>Fe</name>
        <dbReference type="ChEBI" id="CHEBI:18248"/>
    </ligandPart>
</feature>
<dbReference type="GO" id="GO:0043386">
    <property type="term" value="P:mycotoxin biosynthetic process"/>
    <property type="evidence" value="ECO:0007669"/>
    <property type="project" value="UniProtKB-ARBA"/>
</dbReference>
<evidence type="ECO:0000256" key="1">
    <source>
        <dbReference type="ARBA" id="ARBA00010617"/>
    </source>
</evidence>
<keyword evidence="6" id="KW-0732">Signal</keyword>
<dbReference type="EMBL" id="MDYN01000005">
    <property type="protein sequence ID" value="OQD87542.1"/>
    <property type="molecule type" value="Genomic_DNA"/>
</dbReference>
<dbReference type="InterPro" id="IPR002401">
    <property type="entry name" value="Cyt_P450_E_grp-I"/>
</dbReference>